<dbReference type="PATRIC" id="fig|1423804.4.peg.1706"/>
<feature type="transmembrane region" description="Helical" evidence="1">
    <location>
        <begin position="187"/>
        <end position="206"/>
    </location>
</feature>
<dbReference type="OrthoDB" id="3237813at2"/>
<keyword evidence="1" id="KW-0472">Membrane</keyword>
<feature type="transmembrane region" description="Helical" evidence="1">
    <location>
        <begin position="52"/>
        <end position="75"/>
    </location>
</feature>
<dbReference type="InterPro" id="IPR038750">
    <property type="entry name" value="YczE/YyaS-like"/>
</dbReference>
<proteinExistence type="predicted"/>
<evidence type="ECO:0000256" key="1">
    <source>
        <dbReference type="SAM" id="Phobius"/>
    </source>
</evidence>
<feature type="transmembrane region" description="Helical" evidence="1">
    <location>
        <begin position="87"/>
        <end position="108"/>
    </location>
</feature>
<dbReference type="RefSeq" id="WP_156301820.1">
    <property type="nucleotide sequence ID" value="NZ_AYZM01000134.1"/>
</dbReference>
<gene>
    <name evidence="2" type="ORF">FD14_GL001579</name>
</gene>
<feature type="transmembrane region" description="Helical" evidence="1">
    <location>
        <begin position="12"/>
        <end position="32"/>
    </location>
</feature>
<name>A0A0R2F5H5_9LACO</name>
<comment type="caution">
    <text evidence="2">The sequence shown here is derived from an EMBL/GenBank/DDBJ whole genome shotgun (WGS) entry which is preliminary data.</text>
</comment>
<dbReference type="EMBL" id="AYZM01000134">
    <property type="protein sequence ID" value="KRN19949.1"/>
    <property type="molecule type" value="Genomic_DNA"/>
</dbReference>
<organism evidence="2 3">
    <name type="scientific">Secundilactobacillus similis DSM 23365 = JCM 2765</name>
    <dbReference type="NCBI Taxonomy" id="1423804"/>
    <lineage>
        <taxon>Bacteria</taxon>
        <taxon>Bacillati</taxon>
        <taxon>Bacillota</taxon>
        <taxon>Bacilli</taxon>
        <taxon>Lactobacillales</taxon>
        <taxon>Lactobacillaceae</taxon>
        <taxon>Secundilactobacillus</taxon>
    </lineage>
</organism>
<feature type="transmembrane region" description="Helical" evidence="1">
    <location>
        <begin position="114"/>
        <end position="135"/>
    </location>
</feature>
<accession>A0A0R2F5H5</accession>
<protein>
    <recommendedName>
        <fullName evidence="4">Sugar specific permease</fullName>
    </recommendedName>
</protein>
<keyword evidence="3" id="KW-1185">Reference proteome</keyword>
<sequence length="220" mass="24214">MYQPSGKPTILGDCLLLTVSILINAFGNALTVSLNLGSALWTASAVNLAHLFAMNLGNMLLIEGVAVILANALLLRQFDWHRMLGNFLFMVPFSYLVSGITQLLLHLGITQLPIASAVIVDIIGVMLISCGISIYQRVNLILHPNDDLMQIIRFRFLHGNAIVASLVAYLTPLTIICITFAIQHQVWAVNVGTFVALIFQGSFIALSDRFVFGRLRHQRL</sequence>
<dbReference type="STRING" id="1423804.FD14_GL001579"/>
<dbReference type="Pfam" id="PF19700">
    <property type="entry name" value="DUF6198"/>
    <property type="match status" value="1"/>
</dbReference>
<evidence type="ECO:0000313" key="2">
    <source>
        <dbReference type="EMBL" id="KRN19949.1"/>
    </source>
</evidence>
<keyword evidence="1" id="KW-0812">Transmembrane</keyword>
<dbReference type="Proteomes" id="UP000051442">
    <property type="component" value="Unassembled WGS sequence"/>
</dbReference>
<feature type="transmembrane region" description="Helical" evidence="1">
    <location>
        <begin position="156"/>
        <end position="181"/>
    </location>
</feature>
<reference evidence="2 3" key="1">
    <citation type="journal article" date="2015" name="Genome Announc.">
        <title>Expanding the biotechnology potential of lactobacilli through comparative genomics of 213 strains and associated genera.</title>
        <authorList>
            <person name="Sun Z."/>
            <person name="Harris H.M."/>
            <person name="McCann A."/>
            <person name="Guo C."/>
            <person name="Argimon S."/>
            <person name="Zhang W."/>
            <person name="Yang X."/>
            <person name="Jeffery I.B."/>
            <person name="Cooney J.C."/>
            <person name="Kagawa T.F."/>
            <person name="Liu W."/>
            <person name="Song Y."/>
            <person name="Salvetti E."/>
            <person name="Wrobel A."/>
            <person name="Rasinkangas P."/>
            <person name="Parkhill J."/>
            <person name="Rea M.C."/>
            <person name="O'Sullivan O."/>
            <person name="Ritari J."/>
            <person name="Douillard F.P."/>
            <person name="Paul Ross R."/>
            <person name="Yang R."/>
            <person name="Briner A.E."/>
            <person name="Felis G.E."/>
            <person name="de Vos W.M."/>
            <person name="Barrangou R."/>
            <person name="Klaenhammer T.R."/>
            <person name="Caufield P.W."/>
            <person name="Cui Y."/>
            <person name="Zhang H."/>
            <person name="O'Toole P.W."/>
        </authorList>
    </citation>
    <scope>NUCLEOTIDE SEQUENCE [LARGE SCALE GENOMIC DNA]</scope>
    <source>
        <strain evidence="2 3">DSM 23365</strain>
    </source>
</reference>
<evidence type="ECO:0008006" key="4">
    <source>
        <dbReference type="Google" id="ProtNLM"/>
    </source>
</evidence>
<dbReference type="AlphaFoldDB" id="A0A0R2F5H5"/>
<keyword evidence="1" id="KW-1133">Transmembrane helix</keyword>
<evidence type="ECO:0000313" key="3">
    <source>
        <dbReference type="Proteomes" id="UP000051442"/>
    </source>
</evidence>